<keyword evidence="2" id="KW-1185">Reference proteome</keyword>
<evidence type="ECO:0000313" key="1">
    <source>
        <dbReference type="EMBL" id="CAG8448604.1"/>
    </source>
</evidence>
<protein>
    <submittedName>
        <fullName evidence="1">3934_t:CDS:1</fullName>
    </submittedName>
</protein>
<reference evidence="1" key="1">
    <citation type="submission" date="2021-06" db="EMBL/GenBank/DDBJ databases">
        <authorList>
            <person name="Kallberg Y."/>
            <person name="Tangrot J."/>
            <person name="Rosling A."/>
        </authorList>
    </citation>
    <scope>NUCLEOTIDE SEQUENCE</scope>
    <source>
        <strain evidence="1">AU212A</strain>
    </source>
</reference>
<organism evidence="1 2">
    <name type="scientific">Scutellospora calospora</name>
    <dbReference type="NCBI Taxonomy" id="85575"/>
    <lineage>
        <taxon>Eukaryota</taxon>
        <taxon>Fungi</taxon>
        <taxon>Fungi incertae sedis</taxon>
        <taxon>Mucoromycota</taxon>
        <taxon>Glomeromycotina</taxon>
        <taxon>Glomeromycetes</taxon>
        <taxon>Diversisporales</taxon>
        <taxon>Gigasporaceae</taxon>
        <taxon>Scutellospora</taxon>
    </lineage>
</organism>
<name>A0ACA9K2T8_9GLOM</name>
<dbReference type="EMBL" id="CAJVPM010000643">
    <property type="protein sequence ID" value="CAG8448604.1"/>
    <property type="molecule type" value="Genomic_DNA"/>
</dbReference>
<sequence>MVYLFDVPSYFIMLRETLEFTIIIAVLLSFIDKLIPDDKIVLRKHLKKQIWIGSICGLFVSIVVGAALIVVFYTTTKNLYENNEDAWGKGSLSLVASIIITLMSLSLIRVQQWKTKWENKLQKLTEQYLERNEKGNKWALILLPFTVICREALEAVIFIAGVGYGKEATSLPIPVIMGTITGIFIGWLIYRGSHVLSIAAFFISTTILLLFIAAGLFSSAVHKLNRAAGGHTMVIWKLNCCDPEENDFWDVMGSIFGWTNEATIDSTISYFVYWLMIIIVVVVIRLRENKGGINDEENVEKENASNDKTVSNETSNDKAVSNETVNNEAIDEVISEIKEK</sequence>
<dbReference type="Proteomes" id="UP000789860">
    <property type="component" value="Unassembled WGS sequence"/>
</dbReference>
<evidence type="ECO:0000313" key="2">
    <source>
        <dbReference type="Proteomes" id="UP000789860"/>
    </source>
</evidence>
<gene>
    <name evidence="1" type="ORF">SCALOS_LOCUS1071</name>
</gene>
<comment type="caution">
    <text evidence="1">The sequence shown here is derived from an EMBL/GenBank/DDBJ whole genome shotgun (WGS) entry which is preliminary data.</text>
</comment>
<proteinExistence type="predicted"/>
<accession>A0ACA9K2T8</accession>